<dbReference type="EMBL" id="BAAATZ010000032">
    <property type="protein sequence ID" value="GAA2736195.1"/>
    <property type="molecule type" value="Genomic_DNA"/>
</dbReference>
<dbReference type="RefSeq" id="WP_344455972.1">
    <property type="nucleotide sequence ID" value="NZ_BAAATZ010000032.1"/>
</dbReference>
<feature type="region of interest" description="Disordered" evidence="1">
    <location>
        <begin position="29"/>
        <end position="53"/>
    </location>
</feature>
<protein>
    <recommendedName>
        <fullName evidence="5">Coagulation factor 5/8 type domain-containing protein</fullName>
    </recommendedName>
</protein>
<evidence type="ECO:0008006" key="5">
    <source>
        <dbReference type="Google" id="ProtNLM"/>
    </source>
</evidence>
<feature type="chain" id="PRO_5045784073" description="Coagulation factor 5/8 type domain-containing protein" evidence="2">
    <location>
        <begin position="34"/>
        <end position="549"/>
    </location>
</feature>
<dbReference type="InterPro" id="IPR032466">
    <property type="entry name" value="Metal_Hydrolase"/>
</dbReference>
<dbReference type="Proteomes" id="UP001501842">
    <property type="component" value="Unassembled WGS sequence"/>
</dbReference>
<proteinExistence type="predicted"/>
<reference evidence="3 4" key="1">
    <citation type="journal article" date="2019" name="Int. J. Syst. Evol. Microbiol.">
        <title>The Global Catalogue of Microorganisms (GCM) 10K type strain sequencing project: providing services to taxonomists for standard genome sequencing and annotation.</title>
        <authorList>
            <consortium name="The Broad Institute Genomics Platform"/>
            <consortium name="The Broad Institute Genome Sequencing Center for Infectious Disease"/>
            <person name="Wu L."/>
            <person name="Ma J."/>
        </authorList>
    </citation>
    <scope>NUCLEOTIDE SEQUENCE [LARGE SCALE GENOMIC DNA]</scope>
    <source>
        <strain evidence="3 4">JCM 8201</strain>
    </source>
</reference>
<organism evidence="3 4">
    <name type="scientific">Actinocorallia aurantiaca</name>
    <dbReference type="NCBI Taxonomy" id="46204"/>
    <lineage>
        <taxon>Bacteria</taxon>
        <taxon>Bacillati</taxon>
        <taxon>Actinomycetota</taxon>
        <taxon>Actinomycetes</taxon>
        <taxon>Streptosporangiales</taxon>
        <taxon>Thermomonosporaceae</taxon>
        <taxon>Actinocorallia</taxon>
    </lineage>
</organism>
<keyword evidence="4" id="KW-1185">Reference proteome</keyword>
<dbReference type="SUPFAM" id="SSF51556">
    <property type="entry name" value="Metallo-dependent hydrolases"/>
    <property type="match status" value="1"/>
</dbReference>
<keyword evidence="2" id="KW-0732">Signal</keyword>
<dbReference type="Gene3D" id="3.20.20.140">
    <property type="entry name" value="Metal-dependent hydrolases"/>
    <property type="match status" value="1"/>
</dbReference>
<evidence type="ECO:0000313" key="3">
    <source>
        <dbReference type="EMBL" id="GAA2736195.1"/>
    </source>
</evidence>
<evidence type="ECO:0000256" key="2">
    <source>
        <dbReference type="SAM" id="SignalP"/>
    </source>
</evidence>
<comment type="caution">
    <text evidence="3">The sequence shown here is derived from an EMBL/GenBank/DDBJ whole genome shotgun (WGS) entry which is preliminary data.</text>
</comment>
<feature type="signal peptide" evidence="2">
    <location>
        <begin position="1"/>
        <end position="33"/>
    </location>
</feature>
<accession>A0ABN3UNF5</accession>
<sequence>MSRSDPVSRTLLSVLTALTVVAGLLHGPPPASAAPDGDGVNVSGEPFQGTTADGQVRGYADLHSHLMSYEGFGGSLMCGEVFDPRGVQEALRDCPDHGTDGASAWFENLVSTGDLAGRHDTTGWPTFKDWPSWRSRTHQQTYYKWIERSWRAGQRILVNHLVSNRTLCEAYPLKKYSCDEMDSIRLQARRTYELQDYVDGLSGGPGRGWFRVVRSPSEAREVIERGKLAVVLGVETSEPFGCRQIGGRSQCTEKQIDDGLDEMRRLGVSSMFLCHKFDNALCGIRFDGGTTGLIVNIGNFLGTRRFWQADTCTGPEHDNTIAPANDLTAALSGPLAYLRPLGVTLPVYPRPPHCNVKGLTDLGAHAVKGMIERGMIVEVDHMSAKAADRALSLLEEARYPGVVSSHSWTDLGYARRVHRLGGMLTSYASPADDFTSRWRRVKQTSDPGRFFGYGYGLDANGMGALPPPRDGNGSDPVRYPFTSPFDPDVTLDRQRTGERTWDVNTEGVANYGLVPDWLADVRNVGGEEIVTDLSRGAEAYLRMWAATRP</sequence>
<gene>
    <name evidence="3" type="ORF">GCM10010439_62700</name>
</gene>
<evidence type="ECO:0000256" key="1">
    <source>
        <dbReference type="SAM" id="MobiDB-lite"/>
    </source>
</evidence>
<evidence type="ECO:0000313" key="4">
    <source>
        <dbReference type="Proteomes" id="UP001501842"/>
    </source>
</evidence>
<name>A0ABN3UNF5_9ACTN</name>